<protein>
    <submittedName>
        <fullName evidence="1">Uncharacterized protein</fullName>
    </submittedName>
</protein>
<keyword evidence="2" id="KW-1185">Reference proteome</keyword>
<reference evidence="1 2" key="1">
    <citation type="submission" date="2024-11" db="EMBL/GenBank/DDBJ databases">
        <title>A near-complete genome assembly of Cinchona calisaya.</title>
        <authorList>
            <person name="Lian D.C."/>
            <person name="Zhao X.W."/>
            <person name="Wei L."/>
        </authorList>
    </citation>
    <scope>NUCLEOTIDE SEQUENCE [LARGE SCALE GENOMIC DNA]</scope>
    <source>
        <tissue evidence="1">Nenye</tissue>
    </source>
</reference>
<sequence>MLSDYVKGEYLTVNFGLNSIPVVETSSAAGMLASIARQHIRTVIGNGETTFLWFDIWHPKSPLLNTYGHHTVAQFRSHLDAEVNEFISNDIWCWPAHRRTTKVEDLIDSIPDSLIPNPNLGDQVVWDCDNTGKYSLKSAILLLKEPSPKIL</sequence>
<gene>
    <name evidence="1" type="ORF">ACH5RR_008664</name>
</gene>
<accession>A0ABD3AEZ5</accession>
<dbReference type="AlphaFoldDB" id="A0ABD3AEZ5"/>
<evidence type="ECO:0000313" key="2">
    <source>
        <dbReference type="Proteomes" id="UP001630127"/>
    </source>
</evidence>
<proteinExistence type="predicted"/>
<dbReference type="Proteomes" id="UP001630127">
    <property type="component" value="Unassembled WGS sequence"/>
</dbReference>
<evidence type="ECO:0000313" key="1">
    <source>
        <dbReference type="EMBL" id="KAL3529342.1"/>
    </source>
</evidence>
<name>A0ABD3AEZ5_9GENT</name>
<comment type="caution">
    <text evidence="1">The sequence shown here is derived from an EMBL/GenBank/DDBJ whole genome shotgun (WGS) entry which is preliminary data.</text>
</comment>
<dbReference type="EMBL" id="JBJUIK010000004">
    <property type="protein sequence ID" value="KAL3529342.1"/>
    <property type="molecule type" value="Genomic_DNA"/>
</dbReference>
<organism evidence="1 2">
    <name type="scientific">Cinchona calisaya</name>
    <dbReference type="NCBI Taxonomy" id="153742"/>
    <lineage>
        <taxon>Eukaryota</taxon>
        <taxon>Viridiplantae</taxon>
        <taxon>Streptophyta</taxon>
        <taxon>Embryophyta</taxon>
        <taxon>Tracheophyta</taxon>
        <taxon>Spermatophyta</taxon>
        <taxon>Magnoliopsida</taxon>
        <taxon>eudicotyledons</taxon>
        <taxon>Gunneridae</taxon>
        <taxon>Pentapetalae</taxon>
        <taxon>asterids</taxon>
        <taxon>lamiids</taxon>
        <taxon>Gentianales</taxon>
        <taxon>Rubiaceae</taxon>
        <taxon>Cinchonoideae</taxon>
        <taxon>Cinchoneae</taxon>
        <taxon>Cinchona</taxon>
    </lineage>
</organism>